<reference evidence="1 2" key="1">
    <citation type="submission" date="2013-01" db="EMBL/GenBank/DDBJ databases">
        <authorList>
            <person name="Fiebig A."/>
            <person name="Goeker M."/>
            <person name="Klenk H.-P.P."/>
        </authorList>
    </citation>
    <scope>NUCLEOTIDE SEQUENCE [LARGE SCALE GENOMIC DNA]</scope>
    <source>
        <strain evidence="1 2">DSM 17069</strain>
    </source>
</reference>
<comment type="caution">
    <text evidence="1">The sequence shown here is derived from an EMBL/GenBank/DDBJ whole genome shotgun (WGS) entry which is preliminary data.</text>
</comment>
<dbReference type="STRING" id="215743.ROSMUCSMR3_00155"/>
<name>A0A0A0HRP5_9RHOB</name>
<dbReference type="PROSITE" id="PS51257">
    <property type="entry name" value="PROKAR_LIPOPROTEIN"/>
    <property type="match status" value="1"/>
</dbReference>
<accession>A0A0A0HRP5</accession>
<gene>
    <name evidence="1" type="ORF">rosmuc_01591</name>
</gene>
<organism evidence="1 2">
    <name type="scientific">Roseovarius mucosus DSM 17069</name>
    <dbReference type="NCBI Taxonomy" id="1288298"/>
    <lineage>
        <taxon>Bacteria</taxon>
        <taxon>Pseudomonadati</taxon>
        <taxon>Pseudomonadota</taxon>
        <taxon>Alphaproteobacteria</taxon>
        <taxon>Rhodobacterales</taxon>
        <taxon>Roseobacteraceae</taxon>
        <taxon>Roseovarius</taxon>
    </lineage>
</organism>
<evidence type="ECO:0000313" key="1">
    <source>
        <dbReference type="EMBL" id="KGM88753.1"/>
    </source>
</evidence>
<dbReference type="eggNOG" id="ENOG5031AIJ">
    <property type="taxonomic scope" value="Bacteria"/>
</dbReference>
<dbReference type="HOGENOM" id="CLU_193827_11_1_5"/>
<proteinExistence type="predicted"/>
<sequence length="42" mass="4346">MTGKPMRKLIALGLITLLAGCATVDGIGRDISGAARGVQSWF</sequence>
<dbReference type="Proteomes" id="UP000030021">
    <property type="component" value="Unassembled WGS sequence"/>
</dbReference>
<evidence type="ECO:0000313" key="2">
    <source>
        <dbReference type="Proteomes" id="UP000030021"/>
    </source>
</evidence>
<dbReference type="AlphaFoldDB" id="A0A0A0HRP5"/>
<dbReference type="PATRIC" id="fig|1288298.3.peg.1602"/>
<protein>
    <submittedName>
        <fullName evidence="1">Uncharacterized protein</fullName>
    </submittedName>
</protein>
<dbReference type="EMBL" id="AONH01000007">
    <property type="protein sequence ID" value="KGM88753.1"/>
    <property type="molecule type" value="Genomic_DNA"/>
</dbReference>